<evidence type="ECO:0000256" key="1">
    <source>
        <dbReference type="ARBA" id="ARBA00001400"/>
    </source>
</evidence>
<dbReference type="EMBL" id="CP003179">
    <property type="protein sequence ID" value="AEW06164.1"/>
    <property type="molecule type" value="Genomic_DNA"/>
</dbReference>
<keyword evidence="11" id="KW-0234">DNA repair</keyword>
<evidence type="ECO:0000256" key="5">
    <source>
        <dbReference type="ARBA" id="ARBA00022485"/>
    </source>
</evidence>
<evidence type="ECO:0000256" key="9">
    <source>
        <dbReference type="ARBA" id="ARBA00023004"/>
    </source>
</evidence>
<dbReference type="NCBIfam" id="TIGR00758">
    <property type="entry name" value="UDG_fam4"/>
    <property type="match status" value="1"/>
</dbReference>
<dbReference type="PATRIC" id="fig|679936.5.peg.2796"/>
<gene>
    <name evidence="13" type="ordered locus">Sulac_2702</name>
</gene>
<dbReference type="AlphaFoldDB" id="G8TXV8"/>
<dbReference type="InterPro" id="IPR005122">
    <property type="entry name" value="Uracil-DNA_glycosylase-like"/>
</dbReference>
<protein>
    <recommendedName>
        <fullName evidence="4">Type-4 uracil-DNA glycosylase</fullName>
        <ecNumber evidence="3">3.2.2.27</ecNumber>
    </recommendedName>
</protein>
<dbReference type="SUPFAM" id="SSF52141">
    <property type="entry name" value="Uracil-DNA glycosylase-like"/>
    <property type="match status" value="1"/>
</dbReference>
<sequence length="197" mass="22270">MTDPQRECRRCRLADRRTQVVVGRGNPQATVMMVGEAPGRDEDRTGYGFQGAAGKIFDQVLEYLGLSRDTIWLANAVRCRPTDDGRKNRPPLPDEVIACRPWLMDDVRTVNPQVIVTFGRTAWESLTGGSWKDVTAGAPFPLAESRWAVALYHPAYLIYRRAFWPQYRDHLDRLAAFLREMGVSTDPASGPFLTMVR</sequence>
<keyword evidence="6" id="KW-0479">Metal-binding</keyword>
<evidence type="ECO:0000256" key="4">
    <source>
        <dbReference type="ARBA" id="ARBA00019403"/>
    </source>
</evidence>
<dbReference type="InterPro" id="IPR036895">
    <property type="entry name" value="Uracil-DNA_glycosylase-like_sf"/>
</dbReference>
<evidence type="ECO:0000313" key="14">
    <source>
        <dbReference type="Proteomes" id="UP000005439"/>
    </source>
</evidence>
<evidence type="ECO:0000313" key="13">
    <source>
        <dbReference type="EMBL" id="AEW06164.1"/>
    </source>
</evidence>
<evidence type="ECO:0000259" key="12">
    <source>
        <dbReference type="SMART" id="SM00986"/>
    </source>
</evidence>
<dbReference type="InterPro" id="IPR005273">
    <property type="entry name" value="Ura-DNA_glyco_family4"/>
</dbReference>
<reference evidence="14" key="1">
    <citation type="submission" date="2011-12" db="EMBL/GenBank/DDBJ databases">
        <title>The complete genome of chromosome of Sulfobacillus acidophilus DSM 10332.</title>
        <authorList>
            <person name="Lucas S."/>
            <person name="Han J."/>
            <person name="Lapidus A."/>
            <person name="Bruce D."/>
            <person name="Goodwin L."/>
            <person name="Pitluck S."/>
            <person name="Peters L."/>
            <person name="Kyrpides N."/>
            <person name="Mavromatis K."/>
            <person name="Ivanova N."/>
            <person name="Mikhailova N."/>
            <person name="Chertkov O."/>
            <person name="Saunders E."/>
            <person name="Detter J.C."/>
            <person name="Tapia R."/>
            <person name="Han C."/>
            <person name="Land M."/>
            <person name="Hauser L."/>
            <person name="Markowitz V."/>
            <person name="Cheng J.-F."/>
            <person name="Hugenholtz P."/>
            <person name="Woyke T."/>
            <person name="Wu D."/>
            <person name="Pukall R."/>
            <person name="Gehrich-Schroeter G."/>
            <person name="Schneider S."/>
            <person name="Klenk H.-P."/>
            <person name="Eisen J.A."/>
        </authorList>
    </citation>
    <scope>NUCLEOTIDE SEQUENCE [LARGE SCALE GENOMIC DNA]</scope>
    <source>
        <strain evidence="14">ATCC 700253 / DSM 10332 / NAL</strain>
    </source>
</reference>
<keyword evidence="14" id="KW-1185">Reference proteome</keyword>
<comment type="catalytic activity">
    <reaction evidence="1">
        <text>Hydrolyzes single-stranded DNA or mismatched double-stranded DNA and polynucleotides, releasing free uracil.</text>
        <dbReference type="EC" id="3.2.2.27"/>
    </reaction>
</comment>
<dbReference type="GO" id="GO:0051539">
    <property type="term" value="F:4 iron, 4 sulfur cluster binding"/>
    <property type="evidence" value="ECO:0007669"/>
    <property type="project" value="UniProtKB-KW"/>
</dbReference>
<dbReference type="GO" id="GO:0006281">
    <property type="term" value="P:DNA repair"/>
    <property type="evidence" value="ECO:0007669"/>
    <property type="project" value="UniProtKB-KW"/>
</dbReference>
<dbReference type="Gene3D" id="3.40.470.10">
    <property type="entry name" value="Uracil-DNA glycosylase-like domain"/>
    <property type="match status" value="1"/>
</dbReference>
<dbReference type="CDD" id="cd10030">
    <property type="entry name" value="UDG-F4_TTUDGA_SPO1dp_like"/>
    <property type="match status" value="1"/>
</dbReference>
<dbReference type="SMART" id="SM00987">
    <property type="entry name" value="UreE_C"/>
    <property type="match status" value="1"/>
</dbReference>
<comment type="similarity">
    <text evidence="2">Belongs to the uracil-DNA glycosylase (UDG) superfamily. Type 4 (UDGa) family.</text>
</comment>
<dbReference type="STRING" id="679936.Sulac_2702"/>
<dbReference type="HOGENOM" id="CLU_044815_1_3_9"/>
<dbReference type="EC" id="3.2.2.27" evidence="3"/>
<organism evidence="13 14">
    <name type="scientific">Sulfobacillus acidophilus (strain ATCC 700253 / DSM 10332 / NAL)</name>
    <dbReference type="NCBI Taxonomy" id="679936"/>
    <lineage>
        <taxon>Bacteria</taxon>
        <taxon>Bacillati</taxon>
        <taxon>Bacillota</taxon>
        <taxon>Clostridia</taxon>
        <taxon>Eubacteriales</taxon>
        <taxon>Clostridiales Family XVII. Incertae Sedis</taxon>
        <taxon>Sulfobacillus</taxon>
    </lineage>
</organism>
<dbReference type="GO" id="GO:0046872">
    <property type="term" value="F:metal ion binding"/>
    <property type="evidence" value="ECO:0007669"/>
    <property type="project" value="UniProtKB-KW"/>
</dbReference>
<evidence type="ECO:0000256" key="11">
    <source>
        <dbReference type="ARBA" id="ARBA00023204"/>
    </source>
</evidence>
<dbReference type="GO" id="GO:0004844">
    <property type="term" value="F:uracil DNA N-glycosylase activity"/>
    <property type="evidence" value="ECO:0007669"/>
    <property type="project" value="UniProtKB-EC"/>
</dbReference>
<evidence type="ECO:0000256" key="6">
    <source>
        <dbReference type="ARBA" id="ARBA00022723"/>
    </source>
</evidence>
<dbReference type="PANTHER" id="PTHR33693:SF1">
    <property type="entry name" value="TYPE-4 URACIL-DNA GLYCOSYLASE"/>
    <property type="match status" value="1"/>
</dbReference>
<keyword evidence="7" id="KW-0227">DNA damage</keyword>
<keyword evidence="8" id="KW-0378">Hydrolase</keyword>
<evidence type="ECO:0000256" key="7">
    <source>
        <dbReference type="ARBA" id="ARBA00022763"/>
    </source>
</evidence>
<keyword evidence="9" id="KW-0408">Iron</keyword>
<feature type="domain" description="Uracil-DNA glycosylase-like" evidence="12">
    <location>
        <begin position="22"/>
        <end position="168"/>
    </location>
</feature>
<dbReference type="PANTHER" id="PTHR33693">
    <property type="entry name" value="TYPE-5 URACIL-DNA GLYCOSYLASE"/>
    <property type="match status" value="1"/>
</dbReference>
<dbReference type="InterPro" id="IPR051536">
    <property type="entry name" value="UDG_Type-4/5"/>
</dbReference>
<dbReference type="Pfam" id="PF03167">
    <property type="entry name" value="UDG"/>
    <property type="match status" value="1"/>
</dbReference>
<keyword evidence="10" id="KW-0411">Iron-sulfur</keyword>
<evidence type="ECO:0000256" key="2">
    <source>
        <dbReference type="ARBA" id="ARBA00006521"/>
    </source>
</evidence>
<evidence type="ECO:0000256" key="3">
    <source>
        <dbReference type="ARBA" id="ARBA00012030"/>
    </source>
</evidence>
<dbReference type="Proteomes" id="UP000005439">
    <property type="component" value="Chromosome"/>
</dbReference>
<dbReference type="KEGG" id="sap:Sulac_2702"/>
<accession>G8TXV8</accession>
<evidence type="ECO:0000256" key="8">
    <source>
        <dbReference type="ARBA" id="ARBA00022801"/>
    </source>
</evidence>
<evidence type="ECO:0000256" key="10">
    <source>
        <dbReference type="ARBA" id="ARBA00023014"/>
    </source>
</evidence>
<reference evidence="13 14" key="2">
    <citation type="journal article" date="2012" name="Stand. Genomic Sci.">
        <title>Complete genome sequence of the moderately thermophilic mineral-sulfide-oxidizing firmicute Sulfobacillus acidophilus type strain (NAL(T)).</title>
        <authorList>
            <person name="Anderson I."/>
            <person name="Chertkov O."/>
            <person name="Chen A."/>
            <person name="Saunders E."/>
            <person name="Lapidus A."/>
            <person name="Nolan M."/>
            <person name="Lucas S."/>
            <person name="Hammon N."/>
            <person name="Deshpande S."/>
            <person name="Cheng J.F."/>
            <person name="Han C."/>
            <person name="Tapia R."/>
            <person name="Goodwin L.A."/>
            <person name="Pitluck S."/>
            <person name="Liolios K."/>
            <person name="Pagani I."/>
            <person name="Ivanova N."/>
            <person name="Mikhailova N."/>
            <person name="Pati A."/>
            <person name="Palaniappan K."/>
            <person name="Land M."/>
            <person name="Pan C."/>
            <person name="Rohde M."/>
            <person name="Pukall R."/>
            <person name="Goker M."/>
            <person name="Detter J.C."/>
            <person name="Woyke T."/>
            <person name="Bristow J."/>
            <person name="Eisen J.A."/>
            <person name="Markowitz V."/>
            <person name="Hugenholtz P."/>
            <person name="Kyrpides N.C."/>
            <person name="Klenk H.P."/>
            <person name="Mavromatis K."/>
        </authorList>
    </citation>
    <scope>NUCLEOTIDE SEQUENCE [LARGE SCALE GENOMIC DNA]</scope>
    <source>
        <strain evidence="14">ATCC 700253 / DSM 10332 / NAL</strain>
    </source>
</reference>
<keyword evidence="5" id="KW-0004">4Fe-4S</keyword>
<dbReference type="SMART" id="SM00986">
    <property type="entry name" value="UDG"/>
    <property type="match status" value="1"/>
</dbReference>
<name>G8TXV8_SULAD</name>
<proteinExistence type="inferred from homology"/>